<evidence type="ECO:0008006" key="3">
    <source>
        <dbReference type="Google" id="ProtNLM"/>
    </source>
</evidence>
<dbReference type="RefSeq" id="WP_271020529.1">
    <property type="nucleotide sequence ID" value="NZ_JAQHXR010000001.1"/>
</dbReference>
<evidence type="ECO:0000313" key="1">
    <source>
        <dbReference type="EMBL" id="MDA3968235.1"/>
    </source>
</evidence>
<gene>
    <name evidence="1" type="ORF">PF021_00925</name>
</gene>
<evidence type="ECO:0000313" key="2">
    <source>
        <dbReference type="Proteomes" id="UP001210261"/>
    </source>
</evidence>
<name>A0ABT4VC08_9HELI</name>
<dbReference type="EMBL" id="JAQHXR010000001">
    <property type="protein sequence ID" value="MDA3968235.1"/>
    <property type="molecule type" value="Genomic_DNA"/>
</dbReference>
<organism evidence="1 2">
    <name type="scientific">Helicobacter ibis</name>
    <dbReference type="NCBI Taxonomy" id="2962633"/>
    <lineage>
        <taxon>Bacteria</taxon>
        <taxon>Pseudomonadati</taxon>
        <taxon>Campylobacterota</taxon>
        <taxon>Epsilonproteobacteria</taxon>
        <taxon>Campylobacterales</taxon>
        <taxon>Helicobacteraceae</taxon>
        <taxon>Helicobacter</taxon>
    </lineage>
</organism>
<keyword evidence="2" id="KW-1185">Reference proteome</keyword>
<reference evidence="1 2" key="1">
    <citation type="submission" date="2023-01" db="EMBL/GenBank/DDBJ databases">
        <title>Description of Helicobacter ibis sp. nov. isolated from faecal droppings of black-faced ibis (Theristicus melanopis).</title>
        <authorList>
            <person name="Lopez-Cantillo M."/>
            <person name="Vidal-Veuthey B."/>
            <person name="Mella A."/>
            <person name="De La Haba R."/>
            <person name="Collado L."/>
        </authorList>
    </citation>
    <scope>NUCLEOTIDE SEQUENCE [LARGE SCALE GENOMIC DNA]</scope>
    <source>
        <strain evidence="1 2">A82</strain>
    </source>
</reference>
<sequence>MIILNHSLISPIKIIYIDSTNDISSTIPSDFLIVRNLEIAKFCSENNVPYSSEVSTILESLLLVNLGAKFLICDSLEFAIELQKLAESYLFDCKVLLKIQNENEIEHIARHGIDGVIFS</sequence>
<accession>A0ABT4VC08</accession>
<protein>
    <recommendedName>
        <fullName evidence="3">Indole-3-glycerol-phosphate synthase</fullName>
    </recommendedName>
</protein>
<dbReference type="Proteomes" id="UP001210261">
    <property type="component" value="Unassembled WGS sequence"/>
</dbReference>
<comment type="caution">
    <text evidence="1">The sequence shown here is derived from an EMBL/GenBank/DDBJ whole genome shotgun (WGS) entry which is preliminary data.</text>
</comment>
<proteinExistence type="predicted"/>